<evidence type="ECO:0008006" key="3">
    <source>
        <dbReference type="Google" id="ProtNLM"/>
    </source>
</evidence>
<dbReference type="Proteomes" id="UP001500459">
    <property type="component" value="Unassembled WGS sequence"/>
</dbReference>
<name>A0ABP6UNI3_9FLAO</name>
<reference evidence="2" key="1">
    <citation type="journal article" date="2019" name="Int. J. Syst. Evol. Microbiol.">
        <title>The Global Catalogue of Microorganisms (GCM) 10K type strain sequencing project: providing services to taxonomists for standard genome sequencing and annotation.</title>
        <authorList>
            <consortium name="The Broad Institute Genomics Platform"/>
            <consortium name="The Broad Institute Genome Sequencing Center for Infectious Disease"/>
            <person name="Wu L."/>
            <person name="Ma J."/>
        </authorList>
    </citation>
    <scope>NUCLEOTIDE SEQUENCE [LARGE SCALE GENOMIC DNA]</scope>
    <source>
        <strain evidence="2">JCM 17106</strain>
    </source>
</reference>
<sequence length="63" mass="7071">MFTKNLFIHILIMKDLKKLGTILSKTEQKTINGGIRYGDSTDCAAECEFGGIIDPRTRTCFCL</sequence>
<proteinExistence type="predicted"/>
<accession>A0ABP6UNI3</accession>
<comment type="caution">
    <text evidence="1">The sequence shown here is derived from an EMBL/GenBank/DDBJ whole genome shotgun (WGS) entry which is preliminary data.</text>
</comment>
<gene>
    <name evidence="1" type="ORF">GCM10022393_30920</name>
</gene>
<evidence type="ECO:0000313" key="1">
    <source>
        <dbReference type="EMBL" id="GAA3514804.1"/>
    </source>
</evidence>
<dbReference type="EMBL" id="BAABCW010000014">
    <property type="protein sequence ID" value="GAA3514804.1"/>
    <property type="molecule type" value="Genomic_DNA"/>
</dbReference>
<organism evidence="1 2">
    <name type="scientific">Aquimarina addita</name>
    <dbReference type="NCBI Taxonomy" id="870485"/>
    <lineage>
        <taxon>Bacteria</taxon>
        <taxon>Pseudomonadati</taxon>
        <taxon>Bacteroidota</taxon>
        <taxon>Flavobacteriia</taxon>
        <taxon>Flavobacteriales</taxon>
        <taxon>Flavobacteriaceae</taxon>
        <taxon>Aquimarina</taxon>
    </lineage>
</organism>
<protein>
    <recommendedName>
        <fullName evidence="3">Natural product</fullName>
    </recommendedName>
</protein>
<keyword evidence="2" id="KW-1185">Reference proteome</keyword>
<evidence type="ECO:0000313" key="2">
    <source>
        <dbReference type="Proteomes" id="UP001500459"/>
    </source>
</evidence>